<dbReference type="PIRSF" id="PIRSF028101">
    <property type="entry name" value="UCP028101"/>
    <property type="match status" value="1"/>
</dbReference>
<dbReference type="EMBL" id="JBHRSZ010000001">
    <property type="protein sequence ID" value="MFC3149543.1"/>
    <property type="molecule type" value="Genomic_DNA"/>
</dbReference>
<reference evidence="3" key="1">
    <citation type="journal article" date="2019" name="Int. J. Syst. Evol. Microbiol.">
        <title>The Global Catalogue of Microorganisms (GCM) 10K type strain sequencing project: providing services to taxonomists for standard genome sequencing and annotation.</title>
        <authorList>
            <consortium name="The Broad Institute Genomics Platform"/>
            <consortium name="The Broad Institute Genome Sequencing Center for Infectious Disease"/>
            <person name="Wu L."/>
            <person name="Ma J."/>
        </authorList>
    </citation>
    <scope>NUCLEOTIDE SEQUENCE [LARGE SCALE GENOMIC DNA]</scope>
    <source>
        <strain evidence="3">KCTC 52438</strain>
    </source>
</reference>
<evidence type="ECO:0000313" key="3">
    <source>
        <dbReference type="Proteomes" id="UP001595476"/>
    </source>
</evidence>
<dbReference type="SUPFAM" id="SSF75011">
    <property type="entry name" value="3-carboxy-cis,cis-mucoante lactonizing enzyme"/>
    <property type="match status" value="1"/>
</dbReference>
<accession>A0ABV7HAI8</accession>
<keyword evidence="3" id="KW-1185">Reference proteome</keyword>
<dbReference type="Gene3D" id="2.130.10.10">
    <property type="entry name" value="YVTN repeat-like/Quinoprotein amine dehydrogenase"/>
    <property type="match status" value="1"/>
</dbReference>
<dbReference type="Pfam" id="PF07433">
    <property type="entry name" value="DUF1513"/>
    <property type="match status" value="1"/>
</dbReference>
<dbReference type="Proteomes" id="UP001595476">
    <property type="component" value="Unassembled WGS sequence"/>
</dbReference>
<name>A0ABV7HAI8_9GAMM</name>
<evidence type="ECO:0000256" key="1">
    <source>
        <dbReference type="SAM" id="SignalP"/>
    </source>
</evidence>
<feature type="signal peptide" evidence="1">
    <location>
        <begin position="1"/>
        <end position="23"/>
    </location>
</feature>
<dbReference type="InterPro" id="IPR015943">
    <property type="entry name" value="WD40/YVTN_repeat-like_dom_sf"/>
</dbReference>
<gene>
    <name evidence="2" type="ORF">ACFOEK_00730</name>
</gene>
<evidence type="ECO:0000313" key="2">
    <source>
        <dbReference type="EMBL" id="MFC3149543.1"/>
    </source>
</evidence>
<dbReference type="RefSeq" id="WP_386714670.1">
    <property type="nucleotide sequence ID" value="NZ_JBHRSZ010000001.1"/>
</dbReference>
<proteinExistence type="predicted"/>
<protein>
    <submittedName>
        <fullName evidence="2">DUF1513 domain-containing protein</fullName>
    </submittedName>
</protein>
<comment type="caution">
    <text evidence="2">The sequence shown here is derived from an EMBL/GenBank/DDBJ whole genome shotgun (WGS) entry which is preliminary data.</text>
</comment>
<feature type="chain" id="PRO_5046634081" evidence="1">
    <location>
        <begin position="24"/>
        <end position="385"/>
    </location>
</feature>
<dbReference type="InterPro" id="IPR008311">
    <property type="entry name" value="UCP028101"/>
</dbReference>
<keyword evidence="1" id="KW-0732">Signal</keyword>
<organism evidence="2 3">
    <name type="scientific">Litoribrevibacter euphylliae</name>
    <dbReference type="NCBI Taxonomy" id="1834034"/>
    <lineage>
        <taxon>Bacteria</taxon>
        <taxon>Pseudomonadati</taxon>
        <taxon>Pseudomonadota</taxon>
        <taxon>Gammaproteobacteria</taxon>
        <taxon>Oceanospirillales</taxon>
        <taxon>Oceanospirillaceae</taxon>
        <taxon>Litoribrevibacter</taxon>
    </lineage>
</organism>
<sequence>MNDRRAFIKLLAAMACTPALVNASYTMPERSFQKGPKHTNLLISAFDDHQGQHYIGAYGLDEQEWLQRVRVSRRYHSAVSRKLNGSDDSLSNNQLIFVARRPGDQAIVLDLVNHQVIEVQAPAGRHFYGHAGVDARNWVWFTENDFKSGRSLLVARSGSALEKIEAEIDLQGIGPHEFRFLADGRTAVIGLGGIETHPDFPRKKLNLDSMQSEILLVDTVTGKVIDRDTPLDPQLSLRHLDVSPSGDVVIAAQYQGPKYEQFPLVYRYSKQAGLNALKAPESVWRSMNQYIASVQINWSFQQVLVTCPRANAIHLFSLETGDWLSQYRIGDPGGASLDEKNRFLVSTGQGAIVCLSSKNGVLTLEREQQVGDTRWDNHMDRVVIG</sequence>